<evidence type="ECO:0000313" key="1">
    <source>
        <dbReference type="EMBL" id="SNT74835.1"/>
    </source>
</evidence>
<protein>
    <recommendedName>
        <fullName evidence="3">Peptidase MA superfamily protein</fullName>
    </recommendedName>
</protein>
<organism evidence="1 2">
    <name type="scientific">Amphiplicatus metriothermophilus</name>
    <dbReference type="NCBI Taxonomy" id="1519374"/>
    <lineage>
        <taxon>Bacteria</taxon>
        <taxon>Pseudomonadati</taxon>
        <taxon>Pseudomonadota</taxon>
        <taxon>Alphaproteobacteria</taxon>
        <taxon>Parvularculales</taxon>
        <taxon>Parvularculaceae</taxon>
        <taxon>Amphiplicatus</taxon>
    </lineage>
</organism>
<dbReference type="Proteomes" id="UP000198346">
    <property type="component" value="Unassembled WGS sequence"/>
</dbReference>
<dbReference type="RefSeq" id="WP_089412865.1">
    <property type="nucleotide sequence ID" value="NZ_FZQA01000006.1"/>
</dbReference>
<proteinExistence type="predicted"/>
<sequence length="279" mass="29632">METDHFIAVVDSGFPAEAREALDALLPLLTDLFAERLGALARKPMLFASLDPDPPPGSGFSHQGGTLPDQIFIHLYGEKWAESAAEALNDLLPWFFAHEAAHLFQQEGLAGVFNTDQAWIHEGGAEALAALALVELGAVEPGYVKDRIRSAFDACAAGLTALEGEPLNASARAGAFGNYYACGLLIHLAIDAETRRAGDGASDLFDVWTAYRERLKSGAPANQETFLSVARETGAPFAAAFAESLATTPQPDPAAFLRAGLGGAGYVLDRREKLRPPTP</sequence>
<dbReference type="EMBL" id="FZQA01000006">
    <property type="protein sequence ID" value="SNT74835.1"/>
    <property type="molecule type" value="Genomic_DNA"/>
</dbReference>
<accession>A0A239PX52</accession>
<reference evidence="1 2" key="1">
    <citation type="submission" date="2017-07" db="EMBL/GenBank/DDBJ databases">
        <authorList>
            <person name="Sun Z.S."/>
            <person name="Albrecht U."/>
            <person name="Echele G."/>
            <person name="Lee C.C."/>
        </authorList>
    </citation>
    <scope>NUCLEOTIDE SEQUENCE [LARGE SCALE GENOMIC DNA]</scope>
    <source>
        <strain evidence="1 2">CGMCC 1.12710</strain>
    </source>
</reference>
<dbReference type="OrthoDB" id="5935180at2"/>
<dbReference type="AlphaFoldDB" id="A0A239PX52"/>
<evidence type="ECO:0008006" key="3">
    <source>
        <dbReference type="Google" id="ProtNLM"/>
    </source>
</evidence>
<gene>
    <name evidence="1" type="ORF">SAMN06297382_2425</name>
</gene>
<evidence type="ECO:0000313" key="2">
    <source>
        <dbReference type="Proteomes" id="UP000198346"/>
    </source>
</evidence>
<keyword evidence="2" id="KW-1185">Reference proteome</keyword>
<name>A0A239PX52_9PROT</name>